<dbReference type="SUPFAM" id="SSF51735">
    <property type="entry name" value="NAD(P)-binding Rossmann-fold domains"/>
    <property type="match status" value="1"/>
</dbReference>
<evidence type="ECO:0000313" key="1">
    <source>
        <dbReference type="EMBL" id="GGN94458.1"/>
    </source>
</evidence>
<dbReference type="RefSeq" id="WP_189033607.1">
    <property type="nucleotide sequence ID" value="NZ_BMNE01000008.1"/>
</dbReference>
<accession>A0ABQ2KVG4</accession>
<dbReference type="InterPro" id="IPR052992">
    <property type="entry name" value="SDR_member_12"/>
</dbReference>
<comment type="caution">
    <text evidence="1">The sequence shown here is derived from an EMBL/GenBank/DDBJ whole genome shotgun (WGS) entry which is preliminary data.</text>
</comment>
<dbReference type="Gene3D" id="3.40.50.720">
    <property type="entry name" value="NAD(P)-binding Rossmann-like Domain"/>
    <property type="match status" value="1"/>
</dbReference>
<dbReference type="Proteomes" id="UP000658127">
    <property type="component" value="Unassembled WGS sequence"/>
</dbReference>
<proteinExistence type="predicted"/>
<dbReference type="PRINTS" id="PR00081">
    <property type="entry name" value="GDHRDH"/>
</dbReference>
<dbReference type="Pfam" id="PF13561">
    <property type="entry name" value="adh_short_C2"/>
    <property type="match status" value="1"/>
</dbReference>
<dbReference type="InterPro" id="IPR036291">
    <property type="entry name" value="NAD(P)-bd_dom_sf"/>
</dbReference>
<sequence length="330" mass="35281">MTANDVSNDAKFEPSRVDALLDRTVLPGYSRLGIALRRRAWPDDDPPAGAMRGRRAVITGANSGIGLAIADGLAELGASVVLAVRNPRRGADAADGLRERHPGAAVTVVECDVAEPDSVRRCAAALGETPIDVLVHNAGVLSPERRETGTGHELTFATHVLGPLLLTELVRPLLAAARGARVVLMSSGGMYAQPLAIEDPEYRHGEYRGAAAYARTKRMQVALTPLLAVELAEDRIGAHAVHPGWVDTPGIADALPRFRRMTRPLLRTPAEGADTAVWLAATRNTLPSGQFWHDRRIRPLHLRSGTRYTDADAVALWRACRALIGAPGAS</sequence>
<gene>
    <name evidence="1" type="ORF">GCM10011610_57420</name>
</gene>
<protein>
    <recommendedName>
        <fullName evidence="3">Dehydrogenase</fullName>
    </recommendedName>
</protein>
<name>A0ABQ2KVG4_9NOCA</name>
<dbReference type="PANTHER" id="PTHR44656:SF7">
    <property type="entry name" value="DEHYDROGENASE_REDUCTASE SDR FAMILY MEMBER 12"/>
    <property type="match status" value="1"/>
</dbReference>
<dbReference type="InterPro" id="IPR002347">
    <property type="entry name" value="SDR_fam"/>
</dbReference>
<reference evidence="2" key="1">
    <citation type="journal article" date="2019" name="Int. J. Syst. Evol. Microbiol.">
        <title>The Global Catalogue of Microorganisms (GCM) 10K type strain sequencing project: providing services to taxonomists for standard genome sequencing and annotation.</title>
        <authorList>
            <consortium name="The Broad Institute Genomics Platform"/>
            <consortium name="The Broad Institute Genome Sequencing Center for Infectious Disease"/>
            <person name="Wu L."/>
            <person name="Ma J."/>
        </authorList>
    </citation>
    <scope>NUCLEOTIDE SEQUENCE [LARGE SCALE GENOMIC DNA]</scope>
    <source>
        <strain evidence="2">CGMCC 4.7329</strain>
    </source>
</reference>
<organism evidence="1 2">
    <name type="scientific">Nocardia rhizosphaerihabitans</name>
    <dbReference type="NCBI Taxonomy" id="1691570"/>
    <lineage>
        <taxon>Bacteria</taxon>
        <taxon>Bacillati</taxon>
        <taxon>Actinomycetota</taxon>
        <taxon>Actinomycetes</taxon>
        <taxon>Mycobacteriales</taxon>
        <taxon>Nocardiaceae</taxon>
        <taxon>Nocardia</taxon>
    </lineage>
</organism>
<evidence type="ECO:0008006" key="3">
    <source>
        <dbReference type="Google" id="ProtNLM"/>
    </source>
</evidence>
<dbReference type="EMBL" id="BMNE01000008">
    <property type="protein sequence ID" value="GGN94458.1"/>
    <property type="molecule type" value="Genomic_DNA"/>
</dbReference>
<evidence type="ECO:0000313" key="2">
    <source>
        <dbReference type="Proteomes" id="UP000658127"/>
    </source>
</evidence>
<dbReference type="PANTHER" id="PTHR44656">
    <property type="entry name" value="DEHYDROGENASE/REDUCTASE SDR FAMILY MEMBER 12"/>
    <property type="match status" value="1"/>
</dbReference>
<keyword evidence="2" id="KW-1185">Reference proteome</keyword>